<evidence type="ECO:0000256" key="1">
    <source>
        <dbReference type="SAM" id="MobiDB-lite"/>
    </source>
</evidence>
<gene>
    <name evidence="2" type="ORF">HMPREF0204_12247</name>
</gene>
<organism evidence="2 3">
    <name type="scientific">Chryseobacterium gleum ATCC 35910</name>
    <dbReference type="NCBI Taxonomy" id="525257"/>
    <lineage>
        <taxon>Bacteria</taxon>
        <taxon>Pseudomonadati</taxon>
        <taxon>Bacteroidota</taxon>
        <taxon>Flavobacteriia</taxon>
        <taxon>Flavobacteriales</taxon>
        <taxon>Weeksellaceae</taxon>
        <taxon>Chryseobacterium group</taxon>
        <taxon>Chryseobacterium</taxon>
    </lineage>
</organism>
<protein>
    <recommendedName>
        <fullName evidence="4">DUF3945 domain-containing protein</fullName>
    </recommendedName>
</protein>
<keyword evidence="3" id="KW-1185">Reference proteome</keyword>
<feature type="compositionally biased region" description="Polar residues" evidence="1">
    <location>
        <begin position="460"/>
        <end position="470"/>
    </location>
</feature>
<name>A0ABN0AJH6_CHRGE</name>
<evidence type="ECO:0000313" key="3">
    <source>
        <dbReference type="Proteomes" id="UP000002969"/>
    </source>
</evidence>
<dbReference type="EMBL" id="ACKQ02000007">
    <property type="protein sequence ID" value="EFK33179.1"/>
    <property type="molecule type" value="Genomic_DNA"/>
</dbReference>
<accession>A0ABN0AJH6</accession>
<sequence length="470" mass="54282">MIEISIGNLTSKYIAIMKSDDALKSEVEIISEYFRNTNNSIWLKEGLRGSISSEIDSYNSLIENLQNKRKMFSGIDLTISPFNSSGADFKIIIKNDSERLQLLSGLLNFRSKQINDLDNKLHNNHNINNMENNVFQSKKADLEVKIELPNQEKPFFEKMSTPNNLVNMLQKAGQKLNPNETLRVNLNGTSLVLTKEQTEKPEILQNLETEYNKVNRLKNGHPEENRNLQDLKDQIKYLGFGEEQKVHTELADNLASDKKEFIINISSDKASFKNNEINFELKFQKSEKNENFYLNSFLANLKNNEKDVNLNHTFSANGNFTAKEAINLLEGRSVKTEIYNKHLDAKEDAFVKLQLNEEKNEKGNFKLQVFNKNYGIDIEKIIDKAKLHFDNDKHREITTKSLEKGNIVSVKFSDLKNNIVEGKAILNPQYKMLNLYDNKMKRFNSNEQAFQKDNSETNEVKNQQSHSRKI</sequence>
<dbReference type="Proteomes" id="UP000002969">
    <property type="component" value="Unassembled WGS sequence"/>
</dbReference>
<proteinExistence type="predicted"/>
<reference evidence="2" key="1">
    <citation type="submission" date="2010-06" db="EMBL/GenBank/DDBJ databases">
        <authorList>
            <person name="Muzny D."/>
            <person name="Qin X."/>
            <person name="Buhay C."/>
            <person name="Dugan-Rocha S."/>
            <person name="Ding Y."/>
            <person name="Chen G."/>
            <person name="Hawes A."/>
            <person name="Holder M."/>
            <person name="Jhangiani S."/>
            <person name="Johnson A."/>
            <person name="Khan Z."/>
            <person name="Li Z."/>
            <person name="Liu W."/>
            <person name="Liu X."/>
            <person name="Perez L."/>
            <person name="Shen H."/>
            <person name="Wang Q."/>
            <person name="Watt J."/>
            <person name="Xi L."/>
            <person name="Xin Y."/>
            <person name="Zhou J."/>
            <person name="Deng J."/>
            <person name="Jiang H."/>
            <person name="Liu Y."/>
            <person name="Qu J."/>
            <person name="Song X.-Z."/>
            <person name="Zhang L."/>
            <person name="Villasana D."/>
            <person name="Johnson A."/>
            <person name="Liu J."/>
            <person name="Liyanage D."/>
            <person name="Lorensuhewa L."/>
            <person name="Robinson T."/>
            <person name="Song A."/>
            <person name="Song B.-B."/>
            <person name="Dinh H."/>
            <person name="Thornton R."/>
            <person name="Coyle M."/>
            <person name="Francisco L."/>
            <person name="Jackson L."/>
            <person name="Javaid M."/>
            <person name="Korchina V."/>
            <person name="Kovar C."/>
            <person name="Mata R."/>
            <person name="Mathew T."/>
            <person name="Ngo R."/>
            <person name="Nguyen L."/>
            <person name="Nguyen N."/>
            <person name="Okwuonu G."/>
            <person name="Ongeri F."/>
            <person name="Pham C."/>
            <person name="Simmons D."/>
            <person name="Wilczek-Boney K."/>
            <person name="Hale W."/>
            <person name="Jakkamsetti A."/>
            <person name="Pham P."/>
            <person name="Ruth R."/>
            <person name="San Lucas F."/>
            <person name="Warren J."/>
            <person name="Zhang J."/>
            <person name="Zhao Z."/>
            <person name="Zhou C."/>
            <person name="Zhu D."/>
            <person name="Lee S."/>
            <person name="Bess C."/>
            <person name="Blankenburg K."/>
            <person name="Forbes L."/>
            <person name="Fu Q."/>
            <person name="Gubbala S."/>
            <person name="Hirani K."/>
            <person name="Jayaseelan J.C."/>
            <person name="Lara F."/>
            <person name="Munidasa M."/>
            <person name="Palculict T."/>
            <person name="Patil S."/>
            <person name="Pu L.-L."/>
            <person name="Saada N."/>
            <person name="Tang L."/>
            <person name="Weissenberger G."/>
            <person name="Zhu Y."/>
            <person name="Hemphill L."/>
            <person name="Shang Y."/>
            <person name="Youmans B."/>
            <person name="Ayvaz T."/>
            <person name="Ross M."/>
            <person name="Santibanez J."/>
            <person name="Aqrawi P."/>
            <person name="Gross S."/>
            <person name="Joshi V."/>
            <person name="Fowler G."/>
            <person name="Nazareth L."/>
            <person name="Reid J."/>
            <person name="Worley K."/>
            <person name="Petrosino J."/>
            <person name="Highlander S."/>
            <person name="Gibbs R."/>
        </authorList>
    </citation>
    <scope>NUCLEOTIDE SEQUENCE [LARGE SCALE GENOMIC DNA]</scope>
    <source>
        <strain evidence="2">ATCC 35910</strain>
    </source>
</reference>
<comment type="caution">
    <text evidence="2">The sequence shown here is derived from an EMBL/GenBank/DDBJ whole genome shotgun (WGS) entry which is preliminary data.</text>
</comment>
<evidence type="ECO:0008006" key="4">
    <source>
        <dbReference type="Google" id="ProtNLM"/>
    </source>
</evidence>
<evidence type="ECO:0000313" key="2">
    <source>
        <dbReference type="EMBL" id="EFK33179.1"/>
    </source>
</evidence>
<feature type="region of interest" description="Disordered" evidence="1">
    <location>
        <begin position="449"/>
        <end position="470"/>
    </location>
</feature>